<reference evidence="13 14" key="1">
    <citation type="submission" date="2019-03" db="EMBL/GenBank/DDBJ databases">
        <title>Sequencing 25 genomes of Wallemia mellicola.</title>
        <authorList>
            <person name="Gostincar C."/>
        </authorList>
    </citation>
    <scope>NUCLEOTIDE SEQUENCE [LARGE SCALE GENOMIC DNA]</scope>
    <source>
        <strain evidence="10 14">EXF-1274</strain>
        <strain evidence="12 13">EXF-1277</strain>
        <strain evidence="11 15">EXF-757</strain>
    </source>
</reference>
<organism evidence="11 15">
    <name type="scientific">Wallemia mellicola</name>
    <dbReference type="NCBI Taxonomy" id="1708541"/>
    <lineage>
        <taxon>Eukaryota</taxon>
        <taxon>Fungi</taxon>
        <taxon>Dikarya</taxon>
        <taxon>Basidiomycota</taxon>
        <taxon>Wallemiomycotina</taxon>
        <taxon>Wallemiomycetes</taxon>
        <taxon>Wallemiales</taxon>
        <taxon>Wallemiaceae</taxon>
        <taxon>Wallemia</taxon>
    </lineage>
</organism>
<accession>A0A4T0TX77</accession>
<dbReference type="PANTHER" id="PTHR44653:SF2">
    <property type="entry name" value="DNAJ HOMOLOG SUBFAMILY C MEMBER 1"/>
    <property type="match status" value="1"/>
</dbReference>
<dbReference type="InterPro" id="IPR052606">
    <property type="entry name" value="DnaJ_domain_protein"/>
</dbReference>
<gene>
    <name evidence="11" type="ORF">E3Q01_02575</name>
    <name evidence="10" type="ORF">E3Q02_03143</name>
    <name evidence="12" type="ORF">E3Q03_01132</name>
</gene>
<feature type="transmembrane region" description="Helical" evidence="7">
    <location>
        <begin position="133"/>
        <end position="152"/>
    </location>
</feature>
<dbReference type="InterPro" id="IPR001623">
    <property type="entry name" value="DnaJ_domain"/>
</dbReference>
<feature type="compositionally biased region" description="Basic and acidic residues" evidence="6">
    <location>
        <begin position="254"/>
        <end position="290"/>
    </location>
</feature>
<evidence type="ECO:0000256" key="6">
    <source>
        <dbReference type="SAM" id="MobiDB-lite"/>
    </source>
</evidence>
<evidence type="ECO:0000313" key="13">
    <source>
        <dbReference type="Proteomes" id="UP000305362"/>
    </source>
</evidence>
<name>A0A4T0TX77_9BASI</name>
<comment type="caution">
    <text evidence="11">The sequence shown here is derived from an EMBL/GenBank/DDBJ whole genome shotgun (WGS) entry which is preliminary data.</text>
</comment>
<evidence type="ECO:0000256" key="7">
    <source>
        <dbReference type="SAM" id="Phobius"/>
    </source>
</evidence>
<keyword evidence="3 7" id="KW-1133">Transmembrane helix</keyword>
<evidence type="ECO:0000313" key="14">
    <source>
        <dbReference type="Proteomes" id="UP000309601"/>
    </source>
</evidence>
<dbReference type="OrthoDB" id="413400at2759"/>
<keyword evidence="1 7" id="KW-0812">Transmembrane</keyword>
<evidence type="ECO:0000256" key="8">
    <source>
        <dbReference type="SAM" id="SignalP"/>
    </source>
</evidence>
<dbReference type="GO" id="GO:0012505">
    <property type="term" value="C:endomembrane system"/>
    <property type="evidence" value="ECO:0007669"/>
    <property type="project" value="UniProtKB-SubCell"/>
</dbReference>
<protein>
    <submittedName>
        <fullName evidence="11">DnaJ-domain-containing protein</fullName>
    </submittedName>
</protein>
<feature type="domain" description="J" evidence="9">
    <location>
        <begin position="43"/>
        <end position="113"/>
    </location>
</feature>
<dbReference type="InterPro" id="IPR036869">
    <property type="entry name" value="J_dom_sf"/>
</dbReference>
<feature type="signal peptide" evidence="8">
    <location>
        <begin position="1"/>
        <end position="18"/>
    </location>
</feature>
<evidence type="ECO:0000256" key="5">
    <source>
        <dbReference type="ARBA" id="ARBA00037847"/>
    </source>
</evidence>
<evidence type="ECO:0000256" key="2">
    <source>
        <dbReference type="ARBA" id="ARBA00022729"/>
    </source>
</evidence>
<keyword evidence="4 7" id="KW-0472">Membrane</keyword>
<dbReference type="SUPFAM" id="SSF46565">
    <property type="entry name" value="Chaperone J-domain"/>
    <property type="match status" value="1"/>
</dbReference>
<proteinExistence type="predicted"/>
<evidence type="ECO:0000313" key="12">
    <source>
        <dbReference type="EMBL" id="TIC69971.1"/>
    </source>
</evidence>
<evidence type="ECO:0000256" key="4">
    <source>
        <dbReference type="ARBA" id="ARBA00023136"/>
    </source>
</evidence>
<feature type="region of interest" description="Disordered" evidence="6">
    <location>
        <begin position="249"/>
        <end position="299"/>
    </location>
</feature>
<dbReference type="Proteomes" id="UP000310708">
    <property type="component" value="Unassembled WGS sequence"/>
</dbReference>
<comment type="subcellular location">
    <subcellularLocation>
        <location evidence="5">Endomembrane system</location>
        <topology evidence="5">Single-pass membrane protein</topology>
    </subcellularLocation>
</comment>
<dbReference type="PANTHER" id="PTHR44653">
    <property type="entry name" value="DNAJ HOMOLOG SUBFAMILY C MEMBER 1"/>
    <property type="match status" value="1"/>
</dbReference>
<dbReference type="Gene3D" id="1.10.287.110">
    <property type="entry name" value="DnaJ domain"/>
    <property type="match status" value="1"/>
</dbReference>
<dbReference type="SMART" id="SM00271">
    <property type="entry name" value="DnaJ"/>
    <property type="match status" value="1"/>
</dbReference>
<dbReference type="EMBL" id="SPRW01000038">
    <property type="protein sequence ID" value="TIC63249.1"/>
    <property type="molecule type" value="Genomic_DNA"/>
</dbReference>
<evidence type="ECO:0000259" key="9">
    <source>
        <dbReference type="PROSITE" id="PS50076"/>
    </source>
</evidence>
<evidence type="ECO:0000256" key="1">
    <source>
        <dbReference type="ARBA" id="ARBA00022692"/>
    </source>
</evidence>
<dbReference type="EMBL" id="SPRV01000008">
    <property type="protein sequence ID" value="TIC69971.1"/>
    <property type="molecule type" value="Genomic_DNA"/>
</dbReference>
<sequence length="299" mass="34052">MRFTWLIVLCALLSLVVAWEKKEDYEIFDIVAELEAGEGKGTTFYSFLNVSPSATSGFIPASQITKAYRSTMLANHPDKNPGNKLIEDRHKRLTTIGSILRNKEARKRYDFWLKRGVPYWKGGAYMFSRFRPGLGTVLIFLAILTSGLQALVQHMNASKDISRIQRLRTIALSSGKHRARVPLREEGDIFIDCIVENDEVFLLEPDNTMELLTDEFVPRPSIRRLWPVALVFKLLSPLTGMIDKSGEAIQDAVEPVHGEEPEEKSEEKSEEDKSAKKDTSRPLKASEKMRNTRRRKAKK</sequence>
<evidence type="ECO:0000256" key="3">
    <source>
        <dbReference type="ARBA" id="ARBA00022989"/>
    </source>
</evidence>
<evidence type="ECO:0000313" key="15">
    <source>
        <dbReference type="Proteomes" id="UP000310708"/>
    </source>
</evidence>
<evidence type="ECO:0000313" key="10">
    <source>
        <dbReference type="EMBL" id="TIC63249.1"/>
    </source>
</evidence>
<feature type="chain" id="PRO_5044091229" evidence="8">
    <location>
        <begin position="19"/>
        <end position="299"/>
    </location>
</feature>
<dbReference type="PROSITE" id="PS50076">
    <property type="entry name" value="DNAJ_2"/>
    <property type="match status" value="1"/>
</dbReference>
<dbReference type="CDD" id="cd06257">
    <property type="entry name" value="DnaJ"/>
    <property type="match status" value="1"/>
</dbReference>
<dbReference type="EMBL" id="SPRX01000030">
    <property type="protein sequence ID" value="TIC64732.1"/>
    <property type="molecule type" value="Genomic_DNA"/>
</dbReference>
<keyword evidence="2 8" id="KW-0732">Signal</keyword>
<dbReference type="Pfam" id="PF00226">
    <property type="entry name" value="DnaJ"/>
    <property type="match status" value="1"/>
</dbReference>
<dbReference type="Proteomes" id="UP000305362">
    <property type="component" value="Unassembled WGS sequence"/>
</dbReference>
<dbReference type="Proteomes" id="UP000309601">
    <property type="component" value="Unassembled WGS sequence"/>
</dbReference>
<evidence type="ECO:0000313" key="11">
    <source>
        <dbReference type="EMBL" id="TIC64732.1"/>
    </source>
</evidence>
<dbReference type="AlphaFoldDB" id="A0A4T0TX77"/>